<dbReference type="Proteomes" id="UP001500051">
    <property type="component" value="Unassembled WGS sequence"/>
</dbReference>
<evidence type="ECO:0008006" key="5">
    <source>
        <dbReference type="Google" id="ProtNLM"/>
    </source>
</evidence>
<sequence>MTFTATVTWSGGATTEPDEGWYVQFTGTGDGGWTSGPVPTDDGQASYARSSPVAQTETITARIANAGCTGTTSDAVIHEWWRGEIVITNPNASSDLTTDFTLTGRVLRSGQPVADAQVSVFVTALDGGSPTQFPEARTDGDGDFAAPWTSSSSVPAIESVDVTATGDDGFEADAQTTHAWSGDHPVSDRLLLESSAAVRVDDRVLVIGRLLRNDAVIVADPPLQFLTNLQPPWQPSNVPAAPDRYSYAARAGVGNGYYGARTSTTGLHVGGVTRWWQPDLTFVNPASRSPLNQAHSTTVVVTDRGVPVPGVQLRFAELLGELENDLGSATTDDDGRASVSLTRPTDQVVTIGVRELGRADSLVSTTHTWVTPPNGVDVSVDLTQSSEESRVGTDVQLSARVRVGDGSAAGWDVAFAVDGEPLEVMSTEADGTATVPASSDVEGYDGFTATVDIAGCTPVADNDEVVHYWWLPNLDLAPEDTTSPARSGLTFTAELTRSTSSEETVAVPGQLVRFTMTSQSCALPVVVRDDRTDDDGIAAVTLARDGPSVDGVRAEEVVVVRPASALTTHTWGAPVPPPLSISLTQDDEASRAGTEVIITATVRDADRPGGRARAGIPVTFLGVSPAMTVPTDASGVARLTVGGTDTNPTTVTATAPYGCGVVLSGPVTHRWFVPTLELTPDSATTTTGDTATVTAVLTDGRTGVAGQKIRLTIDHRTSGVDTLTRTETTDGNGEAPFSWERTEAGVDDLTAIELIDVRPQQDTAQHIWDSDPTPPPGTPSTEPPPTGDPSTPTPVEESETPEQTPSPSPTKTSTTPSPPPPGPGPPSDLPATSTLVDGPEVGRPGADIEVSGTGCRAGQSLTVRLGETTIGRTRAAADGTFYLRGVVPDLPLGRYLMHSTCGTTIGDPNVDITAPQVNKARAAIAAVGVTTASTFVFFLLLAKGVVSFLPRRPY</sequence>
<feature type="compositionally biased region" description="Pro residues" evidence="1">
    <location>
        <begin position="816"/>
        <end position="828"/>
    </location>
</feature>
<organism evidence="3 4">
    <name type="scientific">Microlunatus aurantiacus</name>
    <dbReference type="NCBI Taxonomy" id="446786"/>
    <lineage>
        <taxon>Bacteria</taxon>
        <taxon>Bacillati</taxon>
        <taxon>Actinomycetota</taxon>
        <taxon>Actinomycetes</taxon>
        <taxon>Propionibacteriales</taxon>
        <taxon>Propionibacteriaceae</taxon>
        <taxon>Microlunatus</taxon>
    </lineage>
</organism>
<keyword evidence="2" id="KW-0812">Transmembrane</keyword>
<dbReference type="InterPro" id="IPR008964">
    <property type="entry name" value="Invasin/intimin_cell_adhesion"/>
</dbReference>
<name>A0ABP7D950_9ACTN</name>
<dbReference type="InterPro" id="IPR013783">
    <property type="entry name" value="Ig-like_fold"/>
</dbReference>
<keyword evidence="4" id="KW-1185">Reference proteome</keyword>
<feature type="transmembrane region" description="Helical" evidence="2">
    <location>
        <begin position="922"/>
        <end position="942"/>
    </location>
</feature>
<comment type="caution">
    <text evidence="3">The sequence shown here is derived from an EMBL/GenBank/DDBJ whole genome shotgun (WGS) entry which is preliminary data.</text>
</comment>
<evidence type="ECO:0000313" key="4">
    <source>
        <dbReference type="Proteomes" id="UP001500051"/>
    </source>
</evidence>
<proteinExistence type="predicted"/>
<keyword evidence="2" id="KW-0472">Membrane</keyword>
<feature type="region of interest" description="Disordered" evidence="1">
    <location>
        <begin position="765"/>
        <end position="852"/>
    </location>
</feature>
<evidence type="ECO:0000313" key="3">
    <source>
        <dbReference type="EMBL" id="GAA3700954.1"/>
    </source>
</evidence>
<keyword evidence="2" id="KW-1133">Transmembrane helix</keyword>
<gene>
    <name evidence="3" type="ORF">GCM10022204_17170</name>
</gene>
<feature type="region of interest" description="Disordered" evidence="1">
    <location>
        <begin position="723"/>
        <end position="743"/>
    </location>
</feature>
<accession>A0ABP7D950</accession>
<dbReference type="SUPFAM" id="SSF49373">
    <property type="entry name" value="Invasin/intimin cell-adhesion fragments"/>
    <property type="match status" value="3"/>
</dbReference>
<dbReference type="Gene3D" id="2.60.40.10">
    <property type="entry name" value="Immunoglobulins"/>
    <property type="match status" value="3"/>
</dbReference>
<reference evidence="4" key="1">
    <citation type="journal article" date="2019" name="Int. J. Syst. Evol. Microbiol.">
        <title>The Global Catalogue of Microorganisms (GCM) 10K type strain sequencing project: providing services to taxonomists for standard genome sequencing and annotation.</title>
        <authorList>
            <consortium name="The Broad Institute Genomics Platform"/>
            <consortium name="The Broad Institute Genome Sequencing Center for Infectious Disease"/>
            <person name="Wu L."/>
            <person name="Ma J."/>
        </authorList>
    </citation>
    <scope>NUCLEOTIDE SEQUENCE [LARGE SCALE GENOMIC DNA]</scope>
    <source>
        <strain evidence="4">JCM 16548</strain>
    </source>
</reference>
<feature type="compositionally biased region" description="Low complexity" evidence="1">
    <location>
        <begin position="788"/>
        <end position="815"/>
    </location>
</feature>
<dbReference type="PRINTS" id="PR01217">
    <property type="entry name" value="PRICHEXTENSN"/>
</dbReference>
<feature type="compositionally biased region" description="Pro residues" evidence="1">
    <location>
        <begin position="772"/>
        <end position="787"/>
    </location>
</feature>
<evidence type="ECO:0000256" key="2">
    <source>
        <dbReference type="SAM" id="Phobius"/>
    </source>
</evidence>
<protein>
    <recommendedName>
        <fullName evidence="5">Big-1 domain-containing protein</fullName>
    </recommendedName>
</protein>
<dbReference type="EMBL" id="BAAAYX010000004">
    <property type="protein sequence ID" value="GAA3700954.1"/>
    <property type="molecule type" value="Genomic_DNA"/>
</dbReference>
<evidence type="ECO:0000256" key="1">
    <source>
        <dbReference type="SAM" id="MobiDB-lite"/>
    </source>
</evidence>